<accession>A0A975YHQ3</accession>
<feature type="domain" description="EF-hand" evidence="5">
    <location>
        <begin position="140"/>
        <end position="168"/>
    </location>
</feature>
<dbReference type="EMBL" id="CP078073">
    <property type="protein sequence ID" value="QXL89645.1"/>
    <property type="molecule type" value="Genomic_DNA"/>
</dbReference>
<dbReference type="RefSeq" id="WP_257892671.1">
    <property type="nucleotide sequence ID" value="NZ_JAIMBW010000001.1"/>
</dbReference>
<evidence type="ECO:0000256" key="1">
    <source>
        <dbReference type="ARBA" id="ARBA00022723"/>
    </source>
</evidence>
<evidence type="ECO:0000259" key="5">
    <source>
        <dbReference type="SMART" id="SM00054"/>
    </source>
</evidence>
<dbReference type="Proteomes" id="UP000693972">
    <property type="component" value="Unassembled WGS sequence"/>
</dbReference>
<name>A0A975YHQ3_9RHOB</name>
<gene>
    <name evidence="6" type="ORF">KUL25_09135</name>
    <name evidence="7" type="ORF">KUL25_09140</name>
</gene>
<dbReference type="InterPro" id="IPR002048">
    <property type="entry name" value="EF_hand_dom"/>
</dbReference>
<dbReference type="PROSITE" id="PS00018">
    <property type="entry name" value="EF_HAND_1"/>
    <property type="match status" value="3"/>
</dbReference>
<keyword evidence="4" id="KW-0732">Signal</keyword>
<feature type="domain" description="EF-hand" evidence="5">
    <location>
        <begin position="32"/>
        <end position="60"/>
    </location>
</feature>
<sequence length="180" mass="19090">MTLLKAGALALMIPAALTAPAFAQDGGDRQGPPRMIFQELDADGSGTVTLEEMQAAGSNRFAAADTDGDGALSREELLAQGAARMETRVDRLLERADADGDGQLSMAEMEEAREGRRGHGRGDHGDRGGRGGRDGRGGPNPERMFERMDADGDGEVTEAEFDAAVAQMLERMGRRKGDRG</sequence>
<evidence type="ECO:0000256" key="2">
    <source>
        <dbReference type="ARBA" id="ARBA00022737"/>
    </source>
</evidence>
<dbReference type="GO" id="GO:0005509">
    <property type="term" value="F:calcium ion binding"/>
    <property type="evidence" value="ECO:0007669"/>
    <property type="project" value="InterPro"/>
</dbReference>
<proteinExistence type="predicted"/>
<dbReference type="EMBL" id="JAIMBW010000001">
    <property type="protein sequence ID" value="MBY4892926.1"/>
    <property type="molecule type" value="Genomic_DNA"/>
</dbReference>
<feature type="compositionally biased region" description="Basic and acidic residues" evidence="3">
    <location>
        <begin position="110"/>
        <end position="136"/>
    </location>
</feature>
<feature type="signal peptide" evidence="4">
    <location>
        <begin position="1"/>
        <end position="23"/>
    </location>
</feature>
<keyword evidence="8" id="KW-1185">Reference proteome</keyword>
<feature type="chain" id="PRO_5037930126" evidence="4">
    <location>
        <begin position="24"/>
        <end position="180"/>
    </location>
</feature>
<feature type="domain" description="EF-hand" evidence="5">
    <location>
        <begin position="88"/>
        <end position="116"/>
    </location>
</feature>
<dbReference type="InterPro" id="IPR011992">
    <property type="entry name" value="EF-hand-dom_pair"/>
</dbReference>
<dbReference type="Gene3D" id="1.10.238.10">
    <property type="entry name" value="EF-hand"/>
    <property type="match status" value="2"/>
</dbReference>
<dbReference type="PANTHER" id="PTHR10827:SF98">
    <property type="entry name" value="45 KDA CALCIUM-BINDING PROTEIN"/>
    <property type="match status" value="1"/>
</dbReference>
<dbReference type="Pfam" id="PF13202">
    <property type="entry name" value="EF-hand_5"/>
    <property type="match status" value="2"/>
</dbReference>
<dbReference type="InterPro" id="IPR018247">
    <property type="entry name" value="EF_Hand_1_Ca_BS"/>
</dbReference>
<feature type="domain" description="EF-hand" evidence="5">
    <location>
        <begin position="61"/>
        <end position="84"/>
    </location>
</feature>
<reference evidence="7 8" key="1">
    <citation type="submission" date="2021-07" db="EMBL/GenBank/DDBJ databases">
        <title>Karlodiniumbacter phycospheric gen. nov., sp. nov., a phycosphere bacterium isolated from karlodinium veneficum.</title>
        <authorList>
            <person name="Peng Y."/>
            <person name="Jiang L."/>
            <person name="Lee J."/>
        </authorList>
    </citation>
    <scope>NUCLEOTIDE SEQUENCE</scope>
    <source>
        <strain evidence="7 8">N5</strain>
    </source>
</reference>
<keyword evidence="1" id="KW-0479">Metal-binding</keyword>
<organism evidence="7">
    <name type="scientific">Gymnodinialimonas phycosphaerae</name>
    <dbReference type="NCBI Taxonomy" id="2841589"/>
    <lineage>
        <taxon>Bacteria</taxon>
        <taxon>Pseudomonadati</taxon>
        <taxon>Pseudomonadota</taxon>
        <taxon>Alphaproteobacteria</taxon>
        <taxon>Rhodobacterales</taxon>
        <taxon>Paracoccaceae</taxon>
        <taxon>Gymnodinialimonas</taxon>
    </lineage>
</organism>
<protein>
    <submittedName>
        <fullName evidence="7">EF-hand domain-containing protein</fullName>
    </submittedName>
</protein>
<evidence type="ECO:0000256" key="4">
    <source>
        <dbReference type="SAM" id="SignalP"/>
    </source>
</evidence>
<keyword evidence="2" id="KW-0677">Repeat</keyword>
<evidence type="ECO:0000313" key="8">
    <source>
        <dbReference type="Proteomes" id="UP000693972"/>
    </source>
</evidence>
<dbReference type="Pfam" id="PF13499">
    <property type="entry name" value="EF-hand_7"/>
    <property type="match status" value="1"/>
</dbReference>
<dbReference type="SUPFAM" id="SSF47473">
    <property type="entry name" value="EF-hand"/>
    <property type="match status" value="1"/>
</dbReference>
<evidence type="ECO:0000313" key="7">
    <source>
        <dbReference type="EMBL" id="QXL89645.1"/>
    </source>
</evidence>
<evidence type="ECO:0000313" key="6">
    <source>
        <dbReference type="EMBL" id="MBY4892926.1"/>
    </source>
</evidence>
<feature type="region of interest" description="Disordered" evidence="3">
    <location>
        <begin position="95"/>
        <end position="158"/>
    </location>
</feature>
<evidence type="ECO:0000256" key="3">
    <source>
        <dbReference type="SAM" id="MobiDB-lite"/>
    </source>
</evidence>
<dbReference type="PANTHER" id="PTHR10827">
    <property type="entry name" value="RETICULOCALBIN"/>
    <property type="match status" value="1"/>
</dbReference>
<dbReference type="AlphaFoldDB" id="A0A975YHQ3"/>
<dbReference type="SMART" id="SM00054">
    <property type="entry name" value="EFh"/>
    <property type="match status" value="4"/>
</dbReference>